<name>A0A0A8Y345_ARUDO</name>
<accession>A0A0A8Y345</accession>
<proteinExistence type="predicted"/>
<dbReference type="EMBL" id="GBRH01278210">
    <property type="protein sequence ID" value="JAD19685.1"/>
    <property type="molecule type" value="Transcribed_RNA"/>
</dbReference>
<protein>
    <submittedName>
        <fullName evidence="1">Uncharacterized protein</fullName>
    </submittedName>
</protein>
<reference evidence="1" key="2">
    <citation type="journal article" date="2015" name="Data Brief">
        <title>Shoot transcriptome of the giant reed, Arundo donax.</title>
        <authorList>
            <person name="Barrero R.A."/>
            <person name="Guerrero F.D."/>
            <person name="Moolhuijzen P."/>
            <person name="Goolsby J.A."/>
            <person name="Tidwell J."/>
            <person name="Bellgard S.E."/>
            <person name="Bellgard M.I."/>
        </authorList>
    </citation>
    <scope>NUCLEOTIDE SEQUENCE</scope>
    <source>
        <tissue evidence="1">Shoot tissue taken approximately 20 cm above the soil surface</tissue>
    </source>
</reference>
<sequence length="44" mass="4798">MSLGVCDQATEYGLYNSGPLSPLCCYSCVSCYSALVRKFSVDCY</sequence>
<evidence type="ECO:0000313" key="1">
    <source>
        <dbReference type="EMBL" id="JAD19685.1"/>
    </source>
</evidence>
<reference evidence="1" key="1">
    <citation type="submission" date="2014-09" db="EMBL/GenBank/DDBJ databases">
        <authorList>
            <person name="Magalhaes I.L.F."/>
            <person name="Oliveira U."/>
            <person name="Santos F.R."/>
            <person name="Vidigal T.H.D.A."/>
            <person name="Brescovit A.D."/>
            <person name="Santos A.J."/>
        </authorList>
    </citation>
    <scope>NUCLEOTIDE SEQUENCE</scope>
    <source>
        <tissue evidence="1">Shoot tissue taken approximately 20 cm above the soil surface</tissue>
    </source>
</reference>
<organism evidence="1">
    <name type="scientific">Arundo donax</name>
    <name type="common">Giant reed</name>
    <name type="synonym">Donax arundinaceus</name>
    <dbReference type="NCBI Taxonomy" id="35708"/>
    <lineage>
        <taxon>Eukaryota</taxon>
        <taxon>Viridiplantae</taxon>
        <taxon>Streptophyta</taxon>
        <taxon>Embryophyta</taxon>
        <taxon>Tracheophyta</taxon>
        <taxon>Spermatophyta</taxon>
        <taxon>Magnoliopsida</taxon>
        <taxon>Liliopsida</taxon>
        <taxon>Poales</taxon>
        <taxon>Poaceae</taxon>
        <taxon>PACMAD clade</taxon>
        <taxon>Arundinoideae</taxon>
        <taxon>Arundineae</taxon>
        <taxon>Arundo</taxon>
    </lineage>
</organism>
<dbReference type="AlphaFoldDB" id="A0A0A8Y345"/>